<keyword evidence="9" id="KW-1185">Reference proteome</keyword>
<comment type="subunit">
    <text evidence="5">Homodimer.</text>
</comment>
<dbReference type="KEGG" id="msl:Msil_1910"/>
<feature type="binding site" evidence="6">
    <location>
        <position position="350"/>
    </location>
    <ligand>
        <name>ATP</name>
        <dbReference type="ChEBI" id="CHEBI:30616"/>
    </ligand>
</feature>
<dbReference type="Gene3D" id="1.20.120.790">
    <property type="entry name" value="Heat shock protein 90, C-terminal domain"/>
    <property type="match status" value="1"/>
</dbReference>
<dbReference type="InterPro" id="IPR020568">
    <property type="entry name" value="Ribosomal_Su5_D2-typ_SF"/>
</dbReference>
<dbReference type="CDD" id="cd16927">
    <property type="entry name" value="HATPase_Hsp90-like"/>
    <property type="match status" value="1"/>
</dbReference>
<feature type="binding site" evidence="6">
    <location>
        <begin position="100"/>
        <end position="101"/>
    </location>
    <ligand>
        <name>ATP</name>
        <dbReference type="ChEBI" id="CHEBI:30616"/>
    </ligand>
</feature>
<comment type="similarity">
    <text evidence="1 5">Belongs to the heat shock protein 90 family.</text>
</comment>
<feature type="compositionally biased region" description="Acidic residues" evidence="7">
    <location>
        <begin position="117"/>
        <end position="126"/>
    </location>
</feature>
<dbReference type="Gene3D" id="3.30.565.10">
    <property type="entry name" value="Histidine kinase-like ATPase, C-terminal domain"/>
    <property type="match status" value="1"/>
</dbReference>
<dbReference type="GO" id="GO:0140662">
    <property type="term" value="F:ATP-dependent protein folding chaperone"/>
    <property type="evidence" value="ECO:0007669"/>
    <property type="project" value="InterPro"/>
</dbReference>
<evidence type="ECO:0000256" key="4">
    <source>
        <dbReference type="ARBA" id="ARBA00023186"/>
    </source>
</evidence>
<dbReference type="InterPro" id="IPR001404">
    <property type="entry name" value="Hsp90_fam"/>
</dbReference>
<evidence type="ECO:0000256" key="7">
    <source>
        <dbReference type="SAM" id="MobiDB-lite"/>
    </source>
</evidence>
<dbReference type="InterPro" id="IPR036890">
    <property type="entry name" value="HATPase_C_sf"/>
</dbReference>
<keyword evidence="4 5" id="KW-0143">Chaperone</keyword>
<feature type="region of interest" description="A; substrate-binding" evidence="5">
    <location>
        <begin position="1"/>
        <end position="350"/>
    </location>
</feature>
<dbReference type="GO" id="GO:0051082">
    <property type="term" value="F:unfolded protein binding"/>
    <property type="evidence" value="ECO:0007669"/>
    <property type="project" value="UniProtKB-UniRule"/>
</dbReference>
<protein>
    <recommendedName>
        <fullName evidence="5">Chaperone protein HtpG</fullName>
    </recommendedName>
    <alternativeName>
        <fullName evidence="5">Heat shock protein HtpG</fullName>
    </alternativeName>
    <alternativeName>
        <fullName evidence="5">High temperature protein G</fullName>
    </alternativeName>
</protein>
<dbReference type="AlphaFoldDB" id="B8ENR9"/>
<dbReference type="InterPro" id="IPR037196">
    <property type="entry name" value="HSP90_C"/>
</dbReference>
<dbReference type="NCBIfam" id="NF003555">
    <property type="entry name" value="PRK05218.1"/>
    <property type="match status" value="1"/>
</dbReference>
<feature type="binding site" evidence="6">
    <location>
        <position position="40"/>
    </location>
    <ligand>
        <name>ATP</name>
        <dbReference type="ChEBI" id="CHEBI:30616"/>
    </ligand>
</feature>
<dbReference type="EMBL" id="CP001280">
    <property type="protein sequence ID" value="ACK50855.1"/>
    <property type="molecule type" value="Genomic_DNA"/>
</dbReference>
<evidence type="ECO:0000256" key="2">
    <source>
        <dbReference type="ARBA" id="ARBA00022741"/>
    </source>
</evidence>
<dbReference type="GO" id="GO:0005737">
    <property type="term" value="C:cytoplasm"/>
    <property type="evidence" value="ECO:0007669"/>
    <property type="project" value="UniProtKB-SubCell"/>
</dbReference>
<feature type="binding site" evidence="6">
    <location>
        <position position="80"/>
    </location>
    <ligand>
        <name>ATP</name>
        <dbReference type="ChEBI" id="CHEBI:30616"/>
    </ligand>
</feature>
<dbReference type="PIRSF" id="PIRSF002583">
    <property type="entry name" value="Hsp90"/>
    <property type="match status" value="1"/>
</dbReference>
<feature type="binding site" evidence="6">
    <location>
        <begin position="142"/>
        <end position="147"/>
    </location>
    <ligand>
        <name>ATP</name>
        <dbReference type="ChEBI" id="CHEBI:30616"/>
    </ligand>
</feature>
<feature type="binding site" evidence="6">
    <location>
        <position position="195"/>
    </location>
    <ligand>
        <name>ATP</name>
        <dbReference type="ChEBI" id="CHEBI:30616"/>
    </ligand>
</feature>
<organism evidence="8 9">
    <name type="scientific">Methylocella silvestris (strain DSM 15510 / CIP 108128 / LMG 27833 / NCIMB 13906 / BL2)</name>
    <dbReference type="NCBI Taxonomy" id="395965"/>
    <lineage>
        <taxon>Bacteria</taxon>
        <taxon>Pseudomonadati</taxon>
        <taxon>Pseudomonadota</taxon>
        <taxon>Alphaproteobacteria</taxon>
        <taxon>Hyphomicrobiales</taxon>
        <taxon>Beijerinckiaceae</taxon>
        <taxon>Methylocella</taxon>
    </lineage>
</organism>
<dbReference type="RefSeq" id="WP_012590925.1">
    <property type="nucleotide sequence ID" value="NC_011666.1"/>
</dbReference>
<dbReference type="OrthoDB" id="9802640at2"/>
<feature type="binding site" evidence="6">
    <location>
        <position position="36"/>
    </location>
    <ligand>
        <name>ATP</name>
        <dbReference type="ChEBI" id="CHEBI:30616"/>
    </ligand>
</feature>
<sequence>MTEAAGQSQAFQADVARLLHLMVHSIYSDRDIFLRELLSNAADACEKLRYEALANAEFAAAPFKIVIALDKEAGVLSVEDNGVGMTREELADSLGTIARSGTRAFLDRLGARPEATEGGDDAETAEAEAGAEKNPHVDLIGQFGIGFYSAFMVADRVDVYSRRAGSNEAFVWSSDGKGAFTIAPLALDQAPEHGTRVALHINESSKEYLDPYKIEQIVREHSSALAAPIDLVESPGAEPRRLSDGQALWTKPKSAIKPEEYADFYHTISGQFDEPALTVHWRAEGRHEYTVLAFVPSSRPFDLFNPERHGRGKLYVRHVLISDDAEILPRWLRFVRIVVDSADLPLNVSREMIQESPVFGAIKKAVANRLLQELVKLSESDPAKFAEVWKHFGVVLKEGLYESPEKRDALFDLARFASSTHPEGGRTLKEYVAGLKENQTAIYYLLGDDLKRLAASPQLEGFAARGVEVLLLPDPIDAFWVGTAAGYDGKPFKSVTQGAADIASIPRVDPKPDADKDAPQPANLAALFALMKQTLEGAVEEVRASDRLAQSPACLIAPERGPDRRLEQLLAEHGQLGAATKPILEINPKHPLIEALAGLIGSPDKQKIEDITWLIFDEARLMEGEKPQNASDFATRLTRILIEAAARPAA</sequence>
<comment type="subcellular location">
    <subcellularLocation>
        <location evidence="5">Cytoplasm</location>
    </subcellularLocation>
</comment>
<feature type="region of interest" description="C" evidence="5">
    <location>
        <begin position="569"/>
        <end position="650"/>
    </location>
</feature>
<evidence type="ECO:0000256" key="3">
    <source>
        <dbReference type="ARBA" id="ARBA00022840"/>
    </source>
</evidence>
<dbReference type="Pfam" id="PF00183">
    <property type="entry name" value="HSP90"/>
    <property type="match status" value="1"/>
</dbReference>
<evidence type="ECO:0000256" key="5">
    <source>
        <dbReference type="HAMAP-Rule" id="MF_00505"/>
    </source>
</evidence>
<dbReference type="GO" id="GO:0016887">
    <property type="term" value="F:ATP hydrolysis activity"/>
    <property type="evidence" value="ECO:0007669"/>
    <property type="project" value="InterPro"/>
</dbReference>
<dbReference type="HOGENOM" id="CLU_006684_3_1_5"/>
<evidence type="ECO:0000313" key="9">
    <source>
        <dbReference type="Proteomes" id="UP000002257"/>
    </source>
</evidence>
<dbReference type="GO" id="GO:0005524">
    <property type="term" value="F:ATP binding"/>
    <property type="evidence" value="ECO:0007669"/>
    <property type="project" value="UniProtKB-UniRule"/>
</dbReference>
<dbReference type="Gene3D" id="3.30.230.80">
    <property type="match status" value="1"/>
</dbReference>
<dbReference type="Gene3D" id="3.40.50.11260">
    <property type="match status" value="1"/>
</dbReference>
<dbReference type="InterPro" id="IPR019805">
    <property type="entry name" value="Heat_shock_protein_90_CS"/>
</dbReference>
<dbReference type="eggNOG" id="COG0326">
    <property type="taxonomic scope" value="Bacteria"/>
</dbReference>
<evidence type="ECO:0000256" key="1">
    <source>
        <dbReference type="ARBA" id="ARBA00008239"/>
    </source>
</evidence>
<dbReference type="PRINTS" id="PR00775">
    <property type="entry name" value="HEATSHOCK90"/>
</dbReference>
<dbReference type="HAMAP" id="MF_00505">
    <property type="entry name" value="HSP90"/>
    <property type="match status" value="1"/>
</dbReference>
<gene>
    <name evidence="5" type="primary">htpG</name>
    <name evidence="8" type="ordered locus">Msil_1910</name>
</gene>
<dbReference type="PROSITE" id="PS00298">
    <property type="entry name" value="HSP90"/>
    <property type="match status" value="1"/>
</dbReference>
<dbReference type="SUPFAM" id="SSF110942">
    <property type="entry name" value="HSP90 C-terminal domain"/>
    <property type="match status" value="1"/>
</dbReference>
<feature type="binding site" evidence="6">
    <location>
        <position position="85"/>
    </location>
    <ligand>
        <name>ATP</name>
        <dbReference type="ChEBI" id="CHEBI:30616"/>
    </ligand>
</feature>
<comment type="caution">
    <text evidence="5">Lacks conserved residue(s) required for the propagation of feature annotation.</text>
</comment>
<dbReference type="InterPro" id="IPR020575">
    <property type="entry name" value="Hsp90_N"/>
</dbReference>
<feature type="region of interest" description="Disordered" evidence="7">
    <location>
        <begin position="112"/>
        <end position="133"/>
    </location>
</feature>
<dbReference type="Pfam" id="PF13589">
    <property type="entry name" value="HATPase_c_3"/>
    <property type="match status" value="1"/>
</dbReference>
<dbReference type="STRING" id="395965.Msil_1910"/>
<dbReference type="SUPFAM" id="SSF55874">
    <property type="entry name" value="ATPase domain of HSP90 chaperone/DNA topoisomerase II/histidine kinase"/>
    <property type="match status" value="1"/>
</dbReference>
<keyword evidence="5" id="KW-0963">Cytoplasm</keyword>
<dbReference type="PANTHER" id="PTHR11528">
    <property type="entry name" value="HEAT SHOCK PROTEIN 90 FAMILY MEMBER"/>
    <property type="match status" value="1"/>
</dbReference>
<evidence type="ECO:0000256" key="6">
    <source>
        <dbReference type="PIRSR" id="PIRSR002583-1"/>
    </source>
</evidence>
<accession>B8ENR9</accession>
<proteinExistence type="inferred from homology"/>
<keyword evidence="2 5" id="KW-0547">Nucleotide-binding</keyword>
<reference evidence="8 9" key="1">
    <citation type="journal article" date="2010" name="J. Bacteriol.">
        <title>Complete genome sequence of the aerobic facultative methanotroph Methylocella silvestris BL2.</title>
        <authorList>
            <person name="Chen Y."/>
            <person name="Crombie A."/>
            <person name="Rahman M.T."/>
            <person name="Dedysh S.N."/>
            <person name="Liesack W."/>
            <person name="Stott M.B."/>
            <person name="Alam M."/>
            <person name="Theisen A.R."/>
            <person name="Murrell J.C."/>
            <person name="Dunfield P.F."/>
        </authorList>
    </citation>
    <scope>NUCLEOTIDE SEQUENCE [LARGE SCALE GENOMIC DNA]</scope>
    <source>
        <strain evidence="9">DSM 15510 / CIP 108128 / LMG 27833 / NCIMB 13906 / BL2</strain>
    </source>
</reference>
<evidence type="ECO:0000313" key="8">
    <source>
        <dbReference type="EMBL" id="ACK50855.1"/>
    </source>
</evidence>
<dbReference type="SUPFAM" id="SSF54211">
    <property type="entry name" value="Ribosomal protein S5 domain 2-like"/>
    <property type="match status" value="1"/>
</dbReference>
<comment type="function">
    <text evidence="5">Molecular chaperone. Has ATPase activity.</text>
</comment>
<name>B8ENR9_METSB</name>
<keyword evidence="5 8" id="KW-0346">Stress response</keyword>
<dbReference type="Proteomes" id="UP000002257">
    <property type="component" value="Chromosome"/>
</dbReference>
<keyword evidence="3 5" id="KW-0067">ATP-binding</keyword>